<accession>A0A9N9B4G9</accession>
<dbReference type="GO" id="GO:0015421">
    <property type="term" value="F:ABC-type oligopeptide transporter activity"/>
    <property type="evidence" value="ECO:0007669"/>
    <property type="project" value="TreeGrafter"/>
</dbReference>
<organism evidence="16 17">
    <name type="scientific">Ambispora gerdemannii</name>
    <dbReference type="NCBI Taxonomy" id="144530"/>
    <lineage>
        <taxon>Eukaryota</taxon>
        <taxon>Fungi</taxon>
        <taxon>Fungi incertae sedis</taxon>
        <taxon>Mucoromycota</taxon>
        <taxon>Glomeromycotina</taxon>
        <taxon>Glomeromycetes</taxon>
        <taxon>Archaeosporales</taxon>
        <taxon>Ambisporaceae</taxon>
        <taxon>Ambispora</taxon>
    </lineage>
</organism>
<dbReference type="InterPro" id="IPR036640">
    <property type="entry name" value="ABC1_TM_sf"/>
</dbReference>
<dbReference type="Pfam" id="PF00005">
    <property type="entry name" value="ABC_tran"/>
    <property type="match status" value="2"/>
</dbReference>
<dbReference type="CDD" id="cd18577">
    <property type="entry name" value="ABC_6TM_Pgp_ABCB1_D1_like"/>
    <property type="match status" value="1"/>
</dbReference>
<dbReference type="PROSITE" id="PS00211">
    <property type="entry name" value="ABC_TRANSPORTER_1"/>
    <property type="match status" value="2"/>
</dbReference>
<evidence type="ECO:0000259" key="14">
    <source>
        <dbReference type="PROSITE" id="PS50893"/>
    </source>
</evidence>
<dbReference type="FunFam" id="3.40.50.300:FF:000479">
    <property type="entry name" value="Multidrug resistance protein 1A"/>
    <property type="match status" value="1"/>
</dbReference>
<dbReference type="InterPro" id="IPR027417">
    <property type="entry name" value="P-loop_NTPase"/>
</dbReference>
<dbReference type="PROSITE" id="PS50929">
    <property type="entry name" value="ABC_TM1F"/>
    <property type="match status" value="2"/>
</dbReference>
<keyword evidence="17" id="KW-1185">Reference proteome</keyword>
<dbReference type="GO" id="GO:0016887">
    <property type="term" value="F:ATP hydrolysis activity"/>
    <property type="evidence" value="ECO:0007669"/>
    <property type="project" value="InterPro"/>
</dbReference>
<evidence type="ECO:0000256" key="11">
    <source>
        <dbReference type="ARBA" id="ARBA00023180"/>
    </source>
</evidence>
<dbReference type="Gene3D" id="1.20.1560.10">
    <property type="entry name" value="ABC transporter type 1, transmembrane domain"/>
    <property type="match status" value="1"/>
</dbReference>
<keyword evidence="7" id="KW-0067">ATP-binding</keyword>
<dbReference type="InterPro" id="IPR039421">
    <property type="entry name" value="Type_1_exporter"/>
</dbReference>
<dbReference type="GO" id="GO:0005743">
    <property type="term" value="C:mitochondrial inner membrane"/>
    <property type="evidence" value="ECO:0007669"/>
    <property type="project" value="TreeGrafter"/>
</dbReference>
<feature type="transmembrane region" description="Helical" evidence="13">
    <location>
        <begin position="234"/>
        <end position="252"/>
    </location>
</feature>
<name>A0A9N9B4G9_9GLOM</name>
<gene>
    <name evidence="16" type="ORF">AGERDE_LOCUS6766</name>
</gene>
<feature type="transmembrane region" description="Helical" evidence="13">
    <location>
        <begin position="811"/>
        <end position="837"/>
    </location>
</feature>
<feature type="compositionally biased region" description="Polar residues" evidence="12">
    <location>
        <begin position="1"/>
        <end position="15"/>
    </location>
</feature>
<dbReference type="FunFam" id="1.20.1560.10:FF:000102">
    <property type="entry name" value="ABC multidrug transporter Mdr1"/>
    <property type="match status" value="1"/>
</dbReference>
<evidence type="ECO:0000259" key="15">
    <source>
        <dbReference type="PROSITE" id="PS50929"/>
    </source>
</evidence>
<comment type="caution">
    <text evidence="16">The sequence shown here is derived from an EMBL/GenBank/DDBJ whole genome shotgun (WGS) entry which is preliminary data.</text>
</comment>
<feature type="transmembrane region" description="Helical" evidence="13">
    <location>
        <begin position="336"/>
        <end position="360"/>
    </location>
</feature>
<keyword evidence="5" id="KW-0677">Repeat</keyword>
<evidence type="ECO:0000256" key="7">
    <source>
        <dbReference type="ARBA" id="ARBA00022840"/>
    </source>
</evidence>
<keyword evidence="4 13" id="KW-0812">Transmembrane</keyword>
<dbReference type="GO" id="GO:0090374">
    <property type="term" value="P:oligopeptide export from mitochondrion"/>
    <property type="evidence" value="ECO:0007669"/>
    <property type="project" value="TreeGrafter"/>
</dbReference>
<feature type="transmembrane region" description="Helical" evidence="13">
    <location>
        <begin position="258"/>
        <end position="276"/>
    </location>
</feature>
<evidence type="ECO:0000256" key="1">
    <source>
        <dbReference type="ARBA" id="ARBA00004141"/>
    </source>
</evidence>
<sequence length="1329" mass="145166">MSVNSDIHTATTTTYIAEEGEHKNDKEDSSQTDIDIDYSIVDALPPVLKKQLSEKKEKSEKLKDDQTIGSSDDDEDKTKKPPTVGLFELFKFSNGTDKLLMLIGSLGATVNGTILPLMTIFFGRFITAFGVYALAVRTQPADTLADAKQTLEDEIKENILFFLALGVAAFVSSYVQMTCWMIAGENQAKRVREFYYAALLRQDISWFDAMSTGEVTTRITADTNIFQEGVSEKVGMIIQYIVTFISAFVIGFVKGWKLALVLCCVIPLLALAGGAMSKAMAETTTDGQDAHAGAGAVAEQAISGVRTVFAFGGEKHEIKRYFAQLQVAYKSGKRKAIISGLGLGSIFLIMFCTYGLGFWYGSRLVERREKTGGEVLNTFFAVMFGAFTLGNSAPHFSAVGKGLGAAASLFSVISRVPPIDVSSESGKKLVKSQVKGRMEFRNLNFHYPQRPDVPVLKNFSLTIEPGQTVALVGSSGSGKSTIVGLLERFYDPISGSILLDGDDIKDINIKSLRTQIGLVGQEPVLFPETIAQNIKWGGMPNEKEPSLEEVIEVCKKANANEFIEELPDKYDTLVGEKGSLLSGGQKQRIAIARALIKDPAILLLDEATSALDSESERLVQTALDAASTNRTTIVVAHRLSTIKNADNIVVMSKGEIVETGKHDELIERKGMYYDLVKAQELKTQKKSEEEDDDEELSMISDLEDDTAITIEENLAHKDTLRRMSTKATVLSTKTNEELRAEEEAEAAKKKAPFGRVARLNASEWPLILAGSFGSSLFGAQMPLFSVVFAHILETLTKLDDLPTLRKESNFWAGMFVLLGLVAFIGNFLNLCCFSLSAERLTRRLRDMAFRAIMAQEIGFFDEEKNNTGALTSKLAGDASKVEGLTGSLLGTVVQTIVAMSVGMIIAFANGWKLTLVVLSALPLVVFAGLFQMKTLAGYGQKTAKAYEDSGQIVQQSVSNMRTIAALSREESFKVLYGQSLEEPHKIAVKGSIFSSFGFGLSQAVLYFIWSLSFWYGSRLQISGEYSNSQMNNVLFTVVFSAFALGQIGAFAPNVAKAKIAAIAIFELVDRKSLINVSETLENDRPTPVTGTASAHGVRFNYPARPDVPILRGFDLSVLAGKTVAIVGSSGSGKSTVVSLVLRYYDVASGSVKVEHVNVREWNLEYLRSNMALVGQEPVLFDISIGDNIRYGKEGCTQEEIEEAAKAANIHNFIESLPEKYNTRVGEKGSQLSGGQKQRIAIARALIRQPKLLLLDEATSALDSESEKVVQNALDRAAKNRTTITIAHRLSTIQNADLILVVKKGQVVEQGNHMELIARRGLYFELVNKQ</sequence>
<dbReference type="SUPFAM" id="SSF90123">
    <property type="entry name" value="ABC transporter transmembrane region"/>
    <property type="match status" value="2"/>
</dbReference>
<evidence type="ECO:0000256" key="13">
    <source>
        <dbReference type="SAM" id="Phobius"/>
    </source>
</evidence>
<evidence type="ECO:0000313" key="16">
    <source>
        <dbReference type="EMBL" id="CAG8553074.1"/>
    </source>
</evidence>
<dbReference type="InterPro" id="IPR011527">
    <property type="entry name" value="ABC1_TM_dom"/>
</dbReference>
<dbReference type="GO" id="GO:0005524">
    <property type="term" value="F:ATP binding"/>
    <property type="evidence" value="ECO:0007669"/>
    <property type="project" value="UniProtKB-KW"/>
</dbReference>
<feature type="transmembrane region" description="Helical" evidence="13">
    <location>
        <begin position="992"/>
        <end position="1013"/>
    </location>
</feature>
<evidence type="ECO:0000256" key="6">
    <source>
        <dbReference type="ARBA" id="ARBA00022741"/>
    </source>
</evidence>
<feature type="region of interest" description="Disordered" evidence="12">
    <location>
        <begin position="52"/>
        <end position="79"/>
    </location>
</feature>
<evidence type="ECO:0000256" key="3">
    <source>
        <dbReference type="ARBA" id="ARBA00022448"/>
    </source>
</evidence>
<evidence type="ECO:0000256" key="10">
    <source>
        <dbReference type="ARBA" id="ARBA00023136"/>
    </source>
</evidence>
<dbReference type="InterPro" id="IPR017871">
    <property type="entry name" value="ABC_transporter-like_CS"/>
</dbReference>
<feature type="domain" description="ABC transporter" evidence="14">
    <location>
        <begin position="438"/>
        <end position="678"/>
    </location>
</feature>
<dbReference type="PROSITE" id="PS50893">
    <property type="entry name" value="ABC_TRANSPORTER_2"/>
    <property type="match status" value="2"/>
</dbReference>
<keyword evidence="11" id="KW-0325">Glycoprotein</keyword>
<feature type="compositionally biased region" description="Basic and acidic residues" evidence="12">
    <location>
        <begin position="19"/>
        <end position="29"/>
    </location>
</feature>
<feature type="region of interest" description="Disordered" evidence="12">
    <location>
        <begin position="1"/>
        <end position="31"/>
    </location>
</feature>
<dbReference type="InterPro" id="IPR003439">
    <property type="entry name" value="ABC_transporter-like_ATP-bd"/>
</dbReference>
<comment type="similarity">
    <text evidence="2">Belongs to the ABC transporter superfamily. ABCB family. Multidrug resistance exporter (TC 3.A.1.201) subfamily.</text>
</comment>
<reference evidence="16" key="1">
    <citation type="submission" date="2021-06" db="EMBL/GenBank/DDBJ databases">
        <authorList>
            <person name="Kallberg Y."/>
            <person name="Tangrot J."/>
            <person name="Rosling A."/>
        </authorList>
    </citation>
    <scope>NUCLEOTIDE SEQUENCE</scope>
    <source>
        <strain evidence="16">MT106</strain>
    </source>
</reference>
<dbReference type="EMBL" id="CAJVPL010001107">
    <property type="protein sequence ID" value="CAG8553074.1"/>
    <property type="molecule type" value="Genomic_DNA"/>
</dbReference>
<dbReference type="InterPro" id="IPR003593">
    <property type="entry name" value="AAA+_ATPase"/>
</dbReference>
<dbReference type="Pfam" id="PF00664">
    <property type="entry name" value="ABC_membrane"/>
    <property type="match status" value="2"/>
</dbReference>
<keyword evidence="10 13" id="KW-0472">Membrane</keyword>
<dbReference type="SMART" id="SM00382">
    <property type="entry name" value="AAA"/>
    <property type="match status" value="2"/>
</dbReference>
<keyword evidence="9 13" id="KW-1133">Transmembrane helix</keyword>
<dbReference type="SUPFAM" id="SSF52540">
    <property type="entry name" value="P-loop containing nucleoside triphosphate hydrolases"/>
    <property type="match status" value="2"/>
</dbReference>
<evidence type="ECO:0000256" key="5">
    <source>
        <dbReference type="ARBA" id="ARBA00022737"/>
    </source>
</evidence>
<protein>
    <submittedName>
        <fullName evidence="16">9962_t:CDS:1</fullName>
    </submittedName>
</protein>
<comment type="subcellular location">
    <subcellularLocation>
        <location evidence="1">Membrane</location>
        <topology evidence="1">Multi-pass membrane protein</topology>
    </subcellularLocation>
</comment>
<dbReference type="OrthoDB" id="6500128at2759"/>
<dbReference type="CDD" id="cd03249">
    <property type="entry name" value="ABC_MTABC3_MDL1_MDL2"/>
    <property type="match status" value="2"/>
</dbReference>
<feature type="transmembrane region" description="Helical" evidence="13">
    <location>
        <begin position="99"/>
        <end position="122"/>
    </location>
</feature>
<evidence type="ECO:0000313" key="17">
    <source>
        <dbReference type="Proteomes" id="UP000789831"/>
    </source>
</evidence>
<feature type="domain" description="ABC transmembrane type-1" evidence="15">
    <location>
        <begin position="102"/>
        <end position="401"/>
    </location>
</feature>
<dbReference type="PANTHER" id="PTHR43394:SF27">
    <property type="entry name" value="ATP-DEPENDENT TRANSLOCASE ABCB1-LIKE"/>
    <property type="match status" value="1"/>
</dbReference>
<feature type="transmembrane region" description="Helical" evidence="13">
    <location>
        <begin position="159"/>
        <end position="183"/>
    </location>
</feature>
<feature type="transmembrane region" description="Helical" evidence="13">
    <location>
        <begin position="913"/>
        <end position="932"/>
    </location>
</feature>
<dbReference type="CDD" id="cd18578">
    <property type="entry name" value="ABC_6TM_Pgp_ABCB1_D2_like"/>
    <property type="match status" value="1"/>
</dbReference>
<evidence type="ECO:0000256" key="4">
    <source>
        <dbReference type="ARBA" id="ARBA00022692"/>
    </source>
</evidence>
<dbReference type="Proteomes" id="UP000789831">
    <property type="component" value="Unassembled WGS sequence"/>
</dbReference>
<proteinExistence type="inferred from homology"/>
<evidence type="ECO:0000256" key="9">
    <source>
        <dbReference type="ARBA" id="ARBA00022989"/>
    </source>
</evidence>
<feature type="domain" description="ABC transporter" evidence="14">
    <location>
        <begin position="1092"/>
        <end position="1328"/>
    </location>
</feature>
<dbReference type="Gene3D" id="3.40.50.300">
    <property type="entry name" value="P-loop containing nucleotide triphosphate hydrolases"/>
    <property type="match status" value="2"/>
</dbReference>
<keyword evidence="8" id="KW-1278">Translocase</keyword>
<dbReference type="PANTHER" id="PTHR43394">
    <property type="entry name" value="ATP-DEPENDENT PERMEASE MDL1, MITOCHONDRIAL"/>
    <property type="match status" value="1"/>
</dbReference>
<evidence type="ECO:0000256" key="8">
    <source>
        <dbReference type="ARBA" id="ARBA00022967"/>
    </source>
</evidence>
<keyword evidence="6" id="KW-0547">Nucleotide-binding</keyword>
<evidence type="ECO:0000256" key="2">
    <source>
        <dbReference type="ARBA" id="ARBA00007577"/>
    </source>
</evidence>
<feature type="non-terminal residue" evidence="16">
    <location>
        <position position="1329"/>
    </location>
</feature>
<feature type="transmembrane region" description="Helical" evidence="13">
    <location>
        <begin position="1033"/>
        <end position="1051"/>
    </location>
</feature>
<dbReference type="FunFam" id="1.20.1560.10:FF:000009">
    <property type="entry name" value="ABC transporter B family member 1"/>
    <property type="match status" value="1"/>
</dbReference>
<feature type="domain" description="ABC transmembrane type-1" evidence="15">
    <location>
        <begin position="766"/>
        <end position="1056"/>
    </location>
</feature>
<dbReference type="FunFam" id="3.40.50.300:FF:000205">
    <property type="entry name" value="ABC transporter B family member 4"/>
    <property type="match status" value="1"/>
</dbReference>
<evidence type="ECO:0000256" key="12">
    <source>
        <dbReference type="SAM" id="MobiDB-lite"/>
    </source>
</evidence>
<keyword evidence="3" id="KW-0813">Transport</keyword>
<feature type="transmembrane region" description="Helical" evidence="13">
    <location>
        <begin position="888"/>
        <end position="907"/>
    </location>
</feature>
<feature type="compositionally biased region" description="Basic and acidic residues" evidence="12">
    <location>
        <begin position="52"/>
        <end position="66"/>
    </location>
</feature>